<dbReference type="GeneID" id="56059094"/>
<dbReference type="AlphaFoldDB" id="A0A7D5R279"/>
<feature type="transmembrane region" description="Helical" evidence="1">
    <location>
        <begin position="12"/>
        <end position="34"/>
    </location>
</feature>
<proteinExistence type="predicted"/>
<reference evidence="2 3" key="1">
    <citation type="submission" date="2018-02" db="EMBL/GenBank/DDBJ databases">
        <title>Complete genome of Nitrosopumilus cobalaminigenes HCA1.</title>
        <authorList>
            <person name="Qin W."/>
            <person name="Zheng Y."/>
            <person name="Stahl D.A."/>
        </authorList>
    </citation>
    <scope>NUCLEOTIDE SEQUENCE [LARGE SCALE GENOMIC DNA]</scope>
    <source>
        <strain evidence="2 3">HCA1</strain>
    </source>
</reference>
<protein>
    <submittedName>
        <fullName evidence="2">Uncharacterized protein</fullName>
    </submittedName>
</protein>
<organism evidence="2 3">
    <name type="scientific">Nitrosopumilus cobalaminigenes</name>
    <dbReference type="NCBI Taxonomy" id="1470066"/>
    <lineage>
        <taxon>Archaea</taxon>
        <taxon>Nitrososphaerota</taxon>
        <taxon>Nitrososphaeria</taxon>
        <taxon>Nitrosopumilales</taxon>
        <taxon>Nitrosopumilaceae</taxon>
        <taxon>Nitrosopumilus</taxon>
    </lineage>
</organism>
<keyword evidence="1" id="KW-0472">Membrane</keyword>
<evidence type="ECO:0000313" key="3">
    <source>
        <dbReference type="Proteomes" id="UP000509771"/>
    </source>
</evidence>
<accession>A0A7D5R279</accession>
<gene>
    <name evidence="2" type="ORF">C5F47_03690</name>
</gene>
<sequence length="105" mass="11220">MQQQTTNQKTPQLKFIAILAVAISVTLVFTITPWNIVPTSVTEDVTVIAVTNYGCVGESAIGRSVVVPNCSAAVGDSVSATFNIPAMEINGYYDRIGDKLEMINP</sequence>
<dbReference type="Proteomes" id="UP000509771">
    <property type="component" value="Chromosome"/>
</dbReference>
<dbReference type="OrthoDB" id="2152at2157"/>
<dbReference type="RefSeq" id="WP_179361559.1">
    <property type="nucleotide sequence ID" value="NZ_CP026993.1"/>
</dbReference>
<name>A0A7D5R279_9ARCH</name>
<evidence type="ECO:0000313" key="2">
    <source>
        <dbReference type="EMBL" id="QLH02719.1"/>
    </source>
</evidence>
<keyword evidence="1" id="KW-1133">Transmembrane helix</keyword>
<keyword evidence="3" id="KW-1185">Reference proteome</keyword>
<evidence type="ECO:0000256" key="1">
    <source>
        <dbReference type="SAM" id="Phobius"/>
    </source>
</evidence>
<keyword evidence="1" id="KW-0812">Transmembrane</keyword>
<dbReference type="EMBL" id="CP026993">
    <property type="protein sequence ID" value="QLH02719.1"/>
    <property type="molecule type" value="Genomic_DNA"/>
</dbReference>
<dbReference type="KEGG" id="ncl:C5F47_03690"/>